<proteinExistence type="predicted"/>
<dbReference type="Gene3D" id="3.10.129.10">
    <property type="entry name" value="Hotdog Thioesterase"/>
    <property type="match status" value="1"/>
</dbReference>
<dbReference type="EMBL" id="PVUE01000006">
    <property type="protein sequence ID" value="PRZ42306.1"/>
    <property type="molecule type" value="Genomic_DNA"/>
</dbReference>
<reference evidence="1 2" key="1">
    <citation type="submission" date="2018-03" db="EMBL/GenBank/DDBJ databases">
        <title>Genomic Encyclopedia of Archaeal and Bacterial Type Strains, Phase II (KMG-II): from individual species to whole genera.</title>
        <authorList>
            <person name="Goeker M."/>
        </authorList>
    </citation>
    <scope>NUCLEOTIDE SEQUENCE [LARGE SCALE GENOMIC DNA]</scope>
    <source>
        <strain evidence="1 2">DSM 100065</strain>
    </source>
</reference>
<dbReference type="CDD" id="cd03443">
    <property type="entry name" value="PaaI_thioesterase"/>
    <property type="match status" value="1"/>
</dbReference>
<accession>A0A2T1A128</accession>
<dbReference type="Proteomes" id="UP000237752">
    <property type="component" value="Unassembled WGS sequence"/>
</dbReference>
<protein>
    <submittedName>
        <fullName evidence="1">Acyl-coenzyme A thioesterase PaaI-like protein</fullName>
    </submittedName>
</protein>
<comment type="caution">
    <text evidence="1">The sequence shown here is derived from an EMBL/GenBank/DDBJ whole genome shotgun (WGS) entry which is preliminary data.</text>
</comment>
<sequence length="280" mass="28951">MSVPGSPAPAMTSQSFDSLSAYLGSRVTLQHDGSTEVVIPGADRLSDADGHLSELAILCAIDIATGMGSVAATDPPMVTLTADMAVNLLARPAPGDLRTVGRVVKPGKRIIMTEAVVTDSTGSPVAFATVSCAPVKEIPRGFAGRIQPGDTRVLDLPEWASVPIEQQYDTTPVEVAGSGPVPVASIELTPRTANPFGFLHGAVGAHLLLSGARRAGLAQVDSITVRYLRPTVEGPADVIVDDVFRSHPSTALSMSLRDRGTGKIACAAHVVGPSAQFATR</sequence>
<evidence type="ECO:0000313" key="2">
    <source>
        <dbReference type="Proteomes" id="UP000237752"/>
    </source>
</evidence>
<keyword evidence="2" id="KW-1185">Reference proteome</keyword>
<dbReference type="SUPFAM" id="SSF54637">
    <property type="entry name" value="Thioesterase/thiol ester dehydrase-isomerase"/>
    <property type="match status" value="2"/>
</dbReference>
<evidence type="ECO:0000313" key="1">
    <source>
        <dbReference type="EMBL" id="PRZ42306.1"/>
    </source>
</evidence>
<dbReference type="InterPro" id="IPR029069">
    <property type="entry name" value="HotDog_dom_sf"/>
</dbReference>
<name>A0A2T1A128_9ACTN</name>
<organism evidence="1 2">
    <name type="scientific">Antricoccus suffuscus</name>
    <dbReference type="NCBI Taxonomy" id="1629062"/>
    <lineage>
        <taxon>Bacteria</taxon>
        <taxon>Bacillati</taxon>
        <taxon>Actinomycetota</taxon>
        <taxon>Actinomycetes</taxon>
        <taxon>Geodermatophilales</taxon>
        <taxon>Antricoccaceae</taxon>
        <taxon>Antricoccus</taxon>
    </lineage>
</organism>
<dbReference type="AlphaFoldDB" id="A0A2T1A128"/>
<gene>
    <name evidence="1" type="ORF">CLV47_106178</name>
</gene>